<dbReference type="InterPro" id="IPR036600">
    <property type="entry name" value="PAH_sf"/>
</dbReference>
<protein>
    <submittedName>
        <fullName evidence="5">Transcriptional regulatory protein SIN3</fullName>
    </submittedName>
</protein>
<accession>A0ABR4NQ66</accession>
<organism evidence="5 6">
    <name type="scientific">Nakaseomyces bracarensis</name>
    <dbReference type="NCBI Taxonomy" id="273131"/>
    <lineage>
        <taxon>Eukaryota</taxon>
        <taxon>Fungi</taxon>
        <taxon>Dikarya</taxon>
        <taxon>Ascomycota</taxon>
        <taxon>Saccharomycotina</taxon>
        <taxon>Saccharomycetes</taxon>
        <taxon>Saccharomycetales</taxon>
        <taxon>Saccharomycetaceae</taxon>
        <taxon>Nakaseomyces</taxon>
    </lineage>
</organism>
<evidence type="ECO:0000259" key="4">
    <source>
        <dbReference type="SMART" id="SM00761"/>
    </source>
</evidence>
<dbReference type="InterPro" id="IPR013194">
    <property type="entry name" value="HDAC_interact_dom"/>
</dbReference>
<comment type="subcellular location">
    <subcellularLocation>
        <location evidence="1">Nucleus</location>
    </subcellularLocation>
</comment>
<name>A0ABR4NQ66_9SACH</name>
<dbReference type="Gene3D" id="1.20.1160.11">
    <property type="entry name" value="Paired amphipathic helix"/>
    <property type="match status" value="1"/>
</dbReference>
<dbReference type="Pfam" id="PF08295">
    <property type="entry name" value="Sin3_corepress"/>
    <property type="match status" value="1"/>
</dbReference>
<keyword evidence="6" id="KW-1185">Reference proteome</keyword>
<comment type="caution">
    <text evidence="5">The sequence shown here is derived from an EMBL/GenBank/DDBJ whole genome shotgun (WGS) entry which is preliminary data.</text>
</comment>
<feature type="domain" description="Histone deacetylase interacting" evidence="4">
    <location>
        <begin position="272"/>
        <end position="372"/>
    </location>
</feature>
<dbReference type="InterPro" id="IPR039774">
    <property type="entry name" value="Sin3-like"/>
</dbReference>
<dbReference type="Pfam" id="PF16879">
    <property type="entry name" value="Sin3a_C"/>
    <property type="match status" value="1"/>
</dbReference>
<dbReference type="InterPro" id="IPR031693">
    <property type="entry name" value="Sin3_C"/>
</dbReference>
<dbReference type="Pfam" id="PF02671">
    <property type="entry name" value="PAH"/>
    <property type="match status" value="1"/>
</dbReference>
<dbReference type="SMART" id="SM00761">
    <property type="entry name" value="HDAC_interact"/>
    <property type="match status" value="1"/>
</dbReference>
<dbReference type="PANTHER" id="PTHR12346:SF0">
    <property type="entry name" value="SIN3A, ISOFORM G"/>
    <property type="match status" value="1"/>
</dbReference>
<dbReference type="PANTHER" id="PTHR12346">
    <property type="entry name" value="SIN3B-RELATED"/>
    <property type="match status" value="1"/>
</dbReference>
<sequence>MEQQFVSATDAIIKHYYTIKEQLSPTEYGEFREIIRSYDSGSGDLETAILKVNELIQLHPKLQTSCTVLFPRKVTHDAGTVGIDGIVAKLFSKLDKATIRNVEEILRSVLSFSGMRVALEKLLKGKGDVLKDVLSCIPDDIEVKQEFEECIMESNLRSTIQDTECTDEKDKMENLISMNCLQRNDNVIDFLEYLRVEISDDSIYSEFLKLLNVFSQGFLSIDEFSDRASHFFGPKKHLYERFKRVINYKPVKAPLPDKDIPIQDVENIKDFSSQSGPSYKRLSEFERSSYCCGRDKLCNEVLNDEWVGHPVWASEEVGFIAHKKNQYEENLFKVEEERHEYDSFLLSTENVISKLENLESRLPGQTGSVRRTRVAKNINRNIEIDSIMKKVLKRIYGLESSESLLEALKTNPQVVVPTLLKTLRAKYKEWKIAQNEWNKAWRELEQKVYYKSLDHQGLIFKNAEKRFLTTKHIISEYTAEKVDRNKTFKPDNNFQFGFSFKDKDLLNDIKDLIICGIKSNSSSTDLNKNSYLGFFEKYFTAVFGKFLGEESYDIKFSEVEPNTSISQLSREDLSFMGADNDFGQNKFLGASLANKSLHEMVLHSTRPNFFCDTNVYFLFHYIKTLYERFEEIKEINISTLNAIRQNKRRPSVLASRLGLLPTQLKDSGLELDGQDAFKWLKNISKRLLIGSIDHQWFEESLRINFENRAYKLYTIDRVIQSIQKSISHILKSPNLLQILDLYVSNLRLGYTSKLDQLIYRTQTRLLLGSDMEMFRLEISSQEICIYAQYIGQDDLIDISGNSESVNSRVYAELYFSPEPTPEVDRTMVNTPYYSLNLLKREEENLLSAPETNTETYLELKVNPEDCSLEVEPGSVDICSLQVLSPQPASRQTLKREIKFALDQVFKRRKP</sequence>
<dbReference type="InterPro" id="IPR003822">
    <property type="entry name" value="PAH"/>
</dbReference>
<evidence type="ECO:0000313" key="5">
    <source>
        <dbReference type="EMBL" id="KAL3230244.1"/>
    </source>
</evidence>
<evidence type="ECO:0000256" key="3">
    <source>
        <dbReference type="ARBA" id="ARBA00023242"/>
    </source>
</evidence>
<keyword evidence="2" id="KW-0678">Repressor</keyword>
<evidence type="ECO:0000313" key="6">
    <source>
        <dbReference type="Proteomes" id="UP001623330"/>
    </source>
</evidence>
<keyword evidence="3" id="KW-0539">Nucleus</keyword>
<proteinExistence type="predicted"/>
<evidence type="ECO:0000256" key="2">
    <source>
        <dbReference type="ARBA" id="ARBA00022491"/>
    </source>
</evidence>
<dbReference type="EMBL" id="JBEVYD010000010">
    <property type="protein sequence ID" value="KAL3230244.1"/>
    <property type="molecule type" value="Genomic_DNA"/>
</dbReference>
<evidence type="ECO:0000256" key="1">
    <source>
        <dbReference type="ARBA" id="ARBA00004123"/>
    </source>
</evidence>
<reference evidence="5 6" key="1">
    <citation type="submission" date="2024-05" db="EMBL/GenBank/DDBJ databases">
        <title>Long read based assembly of the Candida bracarensis genome reveals expanded adhesin content.</title>
        <authorList>
            <person name="Marcet-Houben M."/>
            <person name="Ksiezopolska E."/>
            <person name="Gabaldon T."/>
        </authorList>
    </citation>
    <scope>NUCLEOTIDE SEQUENCE [LARGE SCALE GENOMIC DNA]</scope>
    <source>
        <strain evidence="5 6">CBM6</strain>
    </source>
</reference>
<dbReference type="SUPFAM" id="SSF47762">
    <property type="entry name" value="PAH2 domain"/>
    <property type="match status" value="1"/>
</dbReference>
<dbReference type="Proteomes" id="UP001623330">
    <property type="component" value="Unassembled WGS sequence"/>
</dbReference>
<gene>
    <name evidence="5" type="ORF">RNJ44_01607</name>
</gene>